<dbReference type="PROSITE" id="PS50137">
    <property type="entry name" value="DS_RBD"/>
    <property type="match status" value="1"/>
</dbReference>
<proteinExistence type="predicted"/>
<dbReference type="PANTHER" id="PTHR14950">
    <property type="entry name" value="DICER-RELATED"/>
    <property type="match status" value="1"/>
</dbReference>
<dbReference type="PROSITE" id="PS50142">
    <property type="entry name" value="RNASE_3_2"/>
    <property type="match status" value="1"/>
</dbReference>
<evidence type="ECO:0000256" key="3">
    <source>
        <dbReference type="ARBA" id="ARBA00022842"/>
    </source>
</evidence>
<organism evidence="9 10">
    <name type="scientific">Naumovozyma dairenensis (strain ATCC 10597 / BCRC 20456 / CBS 421 / NBRC 0211 / NRRL Y-12639)</name>
    <name type="common">Saccharomyces dairenensis</name>
    <dbReference type="NCBI Taxonomy" id="1071378"/>
    <lineage>
        <taxon>Eukaryota</taxon>
        <taxon>Fungi</taxon>
        <taxon>Dikarya</taxon>
        <taxon>Ascomycota</taxon>
        <taxon>Saccharomycotina</taxon>
        <taxon>Saccharomycetes</taxon>
        <taxon>Saccharomycetales</taxon>
        <taxon>Saccharomycetaceae</taxon>
        <taxon>Naumovozyma</taxon>
    </lineage>
</organism>
<dbReference type="Pfam" id="PF20860">
    <property type="entry name" value="Dicers_N"/>
    <property type="match status" value="1"/>
</dbReference>
<dbReference type="InterPro" id="IPR014720">
    <property type="entry name" value="dsRBD_dom"/>
</dbReference>
<dbReference type="Gene3D" id="3.30.160.20">
    <property type="match status" value="1"/>
</dbReference>
<protein>
    <recommendedName>
        <fullName evidence="11">RNase III domain-containing protein</fullName>
    </recommendedName>
</protein>
<sequence>MDTNLIPLDSPYEEKDARNLRNFYKLQNACATLNESIKVIYEYSPSFEEREYMTRNGNPLEQTIANSPAVHVANYLTNMRNSFDLEAIFKAHHFENGKSPVDKFISYPVCTDPNLEHLAFIHKSLPNMNVRLTELQKTIMSNERLEFLGDSWLGAFIAFIIYKKYPYANEGALSKMKDAIVNNNNLEKLSEKLGFKERLKENIPRSSMKIKDRLTKHYADCVEAYIGALVVDRFATEFKDVSDWLEELSTEHFENLGPLMFREPLNRNAKGELGELLQFNNIGAKINYTKLTENSPFSVEVYLGDIFLGKGDGPNIREAEQRAAMAALADHALIQKYSSYDIEVDKKYLGGSNASNPALSTDSPIDITEVDNDNRLETSVKDVESIQEHEYMIPNQLNNSYEPYAAMTSQKHHLTPLEKQSQEVNKKPQEFTLPVDNQPQVEAAPLPPVTSSNVDQIMAEVMQKMSTMMTSMVSETVSEVLKKSMPVASKPTLPSLSPLAIPTANADSQLHKAHLPSKATTGILPPPPMGTTPLVPKPSSIGNGIVPPPPGMAPLPQQTPMHFHANRTSGASSFSSSAPGNRNESYDKEASGKLYAMLGKIGLYPEYIIEQLSIDHFVATCNLKGLGIHLGTGEGRSKNFPTYCC</sequence>
<dbReference type="EMBL" id="HE580277">
    <property type="protein sequence ID" value="CCD27203.1"/>
    <property type="molecule type" value="Genomic_DNA"/>
</dbReference>
<name>G0WHE2_NAUDC</name>
<dbReference type="PROSITE" id="PS00517">
    <property type="entry name" value="RNASE_3_1"/>
    <property type="match status" value="1"/>
</dbReference>
<feature type="domain" description="RNase III" evidence="8">
    <location>
        <begin position="98"/>
        <end position="234"/>
    </location>
</feature>
<dbReference type="CDD" id="cd00593">
    <property type="entry name" value="RIBOc"/>
    <property type="match status" value="1"/>
</dbReference>
<keyword evidence="4 5" id="KW-0694">RNA-binding</keyword>
<dbReference type="Pfam" id="PF00035">
    <property type="entry name" value="dsrm"/>
    <property type="match status" value="1"/>
</dbReference>
<dbReference type="GO" id="GO:0003723">
    <property type="term" value="F:RNA binding"/>
    <property type="evidence" value="ECO:0007669"/>
    <property type="project" value="UniProtKB-UniRule"/>
</dbReference>
<dbReference type="GO" id="GO:0030422">
    <property type="term" value="P:siRNA processing"/>
    <property type="evidence" value="ECO:0007669"/>
    <property type="project" value="TreeGrafter"/>
</dbReference>
<accession>G0WHE2</accession>
<dbReference type="Gene3D" id="1.10.1520.10">
    <property type="entry name" value="Ribonuclease III domain"/>
    <property type="match status" value="1"/>
</dbReference>
<dbReference type="OrthoDB" id="2392202at2759"/>
<feature type="region of interest" description="Disordered" evidence="6">
    <location>
        <begin position="566"/>
        <end position="587"/>
    </location>
</feature>
<dbReference type="InterPro" id="IPR036389">
    <property type="entry name" value="RNase_III_sf"/>
</dbReference>
<gene>
    <name evidence="9" type="primary">NDAI0K00140</name>
    <name evidence="9" type="ordered locus">NDAI_0K00140</name>
</gene>
<evidence type="ECO:0000256" key="6">
    <source>
        <dbReference type="SAM" id="MobiDB-lite"/>
    </source>
</evidence>
<dbReference type="KEGG" id="ndi:NDAI_0K00140"/>
<dbReference type="Proteomes" id="UP000000689">
    <property type="component" value="Chromosome 11"/>
</dbReference>
<dbReference type="GO" id="GO:0005634">
    <property type="term" value="C:nucleus"/>
    <property type="evidence" value="ECO:0007669"/>
    <property type="project" value="TreeGrafter"/>
</dbReference>
<reference evidence="9 10" key="1">
    <citation type="journal article" date="2011" name="Proc. Natl. Acad. Sci. U.S.A.">
        <title>Evolutionary erosion of yeast sex chromosomes by mating-type switching accidents.</title>
        <authorList>
            <person name="Gordon J.L."/>
            <person name="Armisen D."/>
            <person name="Proux-Wera E."/>
            <person name="Oheigeartaigh S.S."/>
            <person name="Byrne K.P."/>
            <person name="Wolfe K.H."/>
        </authorList>
    </citation>
    <scope>NUCLEOTIDE SEQUENCE [LARGE SCALE GENOMIC DNA]</scope>
    <source>
        <strain evidence="10">ATCC 10597 / BCRC 20456 / CBS 421 / NBRC 0211 / NRRL Y-12639</strain>
    </source>
</reference>
<evidence type="ECO:0000259" key="7">
    <source>
        <dbReference type="PROSITE" id="PS50137"/>
    </source>
</evidence>
<evidence type="ECO:0000256" key="1">
    <source>
        <dbReference type="ARBA" id="ARBA00022723"/>
    </source>
</evidence>
<evidence type="ECO:0000259" key="8">
    <source>
        <dbReference type="PROSITE" id="PS50142"/>
    </source>
</evidence>
<dbReference type="Pfam" id="PF00636">
    <property type="entry name" value="Ribonuclease_3"/>
    <property type="match status" value="1"/>
</dbReference>
<dbReference type="eggNOG" id="KOG1817">
    <property type="taxonomic scope" value="Eukaryota"/>
</dbReference>
<dbReference type="SMART" id="SM00535">
    <property type="entry name" value="RIBOc"/>
    <property type="match status" value="1"/>
</dbReference>
<keyword evidence="1" id="KW-0479">Metal-binding</keyword>
<keyword evidence="3" id="KW-0460">Magnesium</keyword>
<dbReference type="Gene3D" id="1.20.1270.260">
    <property type="match status" value="1"/>
</dbReference>
<dbReference type="InterPro" id="IPR000999">
    <property type="entry name" value="RNase_III_dom"/>
</dbReference>
<keyword evidence="10" id="KW-1185">Reference proteome</keyword>
<dbReference type="AlphaFoldDB" id="G0WHE2"/>
<dbReference type="InterPro" id="IPR048504">
    <property type="entry name" value="Dicers-like_N"/>
</dbReference>
<feature type="compositionally biased region" description="Low complexity" evidence="6">
    <location>
        <begin position="569"/>
        <end position="578"/>
    </location>
</feature>
<dbReference type="STRING" id="1071378.G0WHE2"/>
<dbReference type="GO" id="GO:0004525">
    <property type="term" value="F:ribonuclease III activity"/>
    <property type="evidence" value="ECO:0007669"/>
    <property type="project" value="InterPro"/>
</dbReference>
<evidence type="ECO:0000313" key="9">
    <source>
        <dbReference type="EMBL" id="CCD27203.1"/>
    </source>
</evidence>
<dbReference type="GeneID" id="11494628"/>
<dbReference type="SMART" id="SM00358">
    <property type="entry name" value="DSRM"/>
    <property type="match status" value="1"/>
</dbReference>
<dbReference type="InterPro" id="IPR048505">
    <property type="entry name" value="Dicers-like_N_sf"/>
</dbReference>
<dbReference type="HOGENOM" id="CLU_018453_0_0_1"/>
<evidence type="ECO:0000256" key="4">
    <source>
        <dbReference type="ARBA" id="ARBA00022884"/>
    </source>
</evidence>
<dbReference type="PANTHER" id="PTHR14950:SF37">
    <property type="entry name" value="ENDORIBONUCLEASE DICER"/>
    <property type="match status" value="1"/>
</dbReference>
<evidence type="ECO:0000256" key="2">
    <source>
        <dbReference type="ARBA" id="ARBA00022801"/>
    </source>
</evidence>
<dbReference type="GO" id="GO:0046872">
    <property type="term" value="F:metal ion binding"/>
    <property type="evidence" value="ECO:0007669"/>
    <property type="project" value="UniProtKB-KW"/>
</dbReference>
<dbReference type="SUPFAM" id="SSF54768">
    <property type="entry name" value="dsRNA-binding domain-like"/>
    <property type="match status" value="1"/>
</dbReference>
<evidence type="ECO:0000313" key="10">
    <source>
        <dbReference type="Proteomes" id="UP000000689"/>
    </source>
</evidence>
<dbReference type="SUPFAM" id="SSF69065">
    <property type="entry name" value="RNase III domain-like"/>
    <property type="match status" value="1"/>
</dbReference>
<dbReference type="OMA" id="TVMSNER"/>
<dbReference type="RefSeq" id="XP_003672446.1">
    <property type="nucleotide sequence ID" value="XM_003672398.1"/>
</dbReference>
<dbReference type="GO" id="GO:0005737">
    <property type="term" value="C:cytoplasm"/>
    <property type="evidence" value="ECO:0007669"/>
    <property type="project" value="TreeGrafter"/>
</dbReference>
<feature type="domain" description="DRBM" evidence="7">
    <location>
        <begin position="268"/>
        <end position="333"/>
    </location>
</feature>
<evidence type="ECO:0000256" key="5">
    <source>
        <dbReference type="PROSITE-ProRule" id="PRU00266"/>
    </source>
</evidence>
<evidence type="ECO:0008006" key="11">
    <source>
        <dbReference type="Google" id="ProtNLM"/>
    </source>
</evidence>
<keyword evidence="2" id="KW-0378">Hydrolase</keyword>